<reference evidence="2 3" key="1">
    <citation type="submission" date="2012-10" db="EMBL/GenBank/DDBJ databases">
        <authorList>
            <person name="Zafar N."/>
            <person name="Inman J."/>
            <person name="Hall N."/>
            <person name="Lorenzi H."/>
            <person name="Caler E."/>
        </authorList>
    </citation>
    <scope>NUCLEOTIDE SEQUENCE [LARGE SCALE GENOMIC DNA]</scope>
    <source>
        <strain evidence="2 3">IP1</strain>
    </source>
</reference>
<feature type="compositionally biased region" description="Basic and acidic residues" evidence="1">
    <location>
        <begin position="203"/>
        <end position="217"/>
    </location>
</feature>
<dbReference type="SUPFAM" id="SSF48371">
    <property type="entry name" value="ARM repeat"/>
    <property type="match status" value="1"/>
</dbReference>
<evidence type="ECO:0000256" key="1">
    <source>
        <dbReference type="SAM" id="MobiDB-lite"/>
    </source>
</evidence>
<accession>A0A0A1UFI4</accession>
<dbReference type="AlphaFoldDB" id="A0A0A1UFI4"/>
<dbReference type="OrthoDB" id="514777at2759"/>
<organism evidence="2 3">
    <name type="scientific">Entamoeba invadens IP1</name>
    <dbReference type="NCBI Taxonomy" id="370355"/>
    <lineage>
        <taxon>Eukaryota</taxon>
        <taxon>Amoebozoa</taxon>
        <taxon>Evosea</taxon>
        <taxon>Archamoebae</taxon>
        <taxon>Mastigamoebida</taxon>
        <taxon>Entamoebidae</taxon>
        <taxon>Entamoeba</taxon>
    </lineage>
</organism>
<dbReference type="GeneID" id="14894151"/>
<dbReference type="EMBL" id="KB206168">
    <property type="protein sequence ID" value="ELP95273.1"/>
    <property type="molecule type" value="Genomic_DNA"/>
</dbReference>
<dbReference type="Gene3D" id="1.25.40.180">
    <property type="match status" value="1"/>
</dbReference>
<gene>
    <name evidence="2" type="ORF">EIN_430790</name>
</gene>
<feature type="compositionally biased region" description="Basic and acidic residues" evidence="1">
    <location>
        <begin position="111"/>
        <end position="136"/>
    </location>
</feature>
<feature type="compositionally biased region" description="Polar residues" evidence="1">
    <location>
        <begin position="176"/>
        <end position="187"/>
    </location>
</feature>
<evidence type="ECO:0000313" key="3">
    <source>
        <dbReference type="Proteomes" id="UP000014680"/>
    </source>
</evidence>
<evidence type="ECO:0000313" key="2">
    <source>
        <dbReference type="EMBL" id="ELP95273.1"/>
    </source>
</evidence>
<protein>
    <recommendedName>
        <fullName evidence="4">MIF4G domain-containing protein</fullName>
    </recommendedName>
</protein>
<name>A0A0A1UFI4_ENTIV</name>
<dbReference type="VEuPathDB" id="AmoebaDB:EIN_430790"/>
<dbReference type="InterPro" id="IPR016024">
    <property type="entry name" value="ARM-type_fold"/>
</dbReference>
<sequence>MTDSATTIIPSKSAQPTCFKIDAKPFVFRKKTTEKIEAPKPVKLFSGLPEDREQTPTTPEFTLPKVAVSADLPHLHTKGTKTVLAEKTPLNFNFLDSVKKNAVFVPRKKQKTPEPVKETEKVENKEEQERLIKENLLKSFYSPPGSESKRKRDDNVFRPATHISQGEPAPKEDIPITSTSNKTTSNDVELFRPATRISAGESAPKDDDKKYEEDDNDRIGVDLPITVKSATPQVPQWIYSIEELKDFRANTIRARDSIYEAFKKFTIKKKKETKLINVDQSKAMYRQWFNKLTEITIDKVASEMVLQMRTREDVETMLSILFKNAINERRYVHLYVKFFVKVRTAMAQVEAKKDLAADMTAFLLTKAENQFSHPPIPRKEVEGESVYDKQEREDLNAVDEFEYLGTVFLVSYLYTEGTVIAELVLQCLNILSKLGGRTPTKAFTTLVKETCDKLVSEQVDMTNVITTIQKMQKIEGISKFEEIVLENAKDQIQKAVKLLQSKTKSSDIKKIAVKDVEPTEIK</sequence>
<feature type="compositionally biased region" description="Basic and acidic residues" evidence="1">
    <location>
        <begin position="147"/>
        <end position="156"/>
    </location>
</feature>
<dbReference type="RefSeq" id="XP_004262044.1">
    <property type="nucleotide sequence ID" value="XM_004261996.1"/>
</dbReference>
<dbReference type="KEGG" id="eiv:EIN_430790"/>
<dbReference type="Proteomes" id="UP000014680">
    <property type="component" value="Unassembled WGS sequence"/>
</dbReference>
<proteinExistence type="predicted"/>
<feature type="region of interest" description="Disordered" evidence="1">
    <location>
        <begin position="106"/>
        <end position="217"/>
    </location>
</feature>
<keyword evidence="3" id="KW-1185">Reference proteome</keyword>
<evidence type="ECO:0008006" key="4">
    <source>
        <dbReference type="Google" id="ProtNLM"/>
    </source>
</evidence>